<dbReference type="AlphaFoldDB" id="A0A0D2NRM2"/>
<reference evidence="2" key="1">
    <citation type="submission" date="2014-04" db="EMBL/GenBank/DDBJ databases">
        <title>Evolutionary Origins and Diversification of the Mycorrhizal Mutualists.</title>
        <authorList>
            <consortium name="DOE Joint Genome Institute"/>
            <consortium name="Mycorrhizal Genomics Consortium"/>
            <person name="Kohler A."/>
            <person name="Kuo A."/>
            <person name="Nagy L.G."/>
            <person name="Floudas D."/>
            <person name="Copeland A."/>
            <person name="Barry K.W."/>
            <person name="Cichocki N."/>
            <person name="Veneault-Fourrey C."/>
            <person name="LaButti K."/>
            <person name="Lindquist E.A."/>
            <person name="Lipzen A."/>
            <person name="Lundell T."/>
            <person name="Morin E."/>
            <person name="Murat C."/>
            <person name="Riley R."/>
            <person name="Ohm R."/>
            <person name="Sun H."/>
            <person name="Tunlid A."/>
            <person name="Henrissat B."/>
            <person name="Grigoriev I.V."/>
            <person name="Hibbett D.S."/>
            <person name="Martin F."/>
        </authorList>
    </citation>
    <scope>NUCLEOTIDE SEQUENCE [LARGE SCALE GENOMIC DNA]</scope>
    <source>
        <strain evidence="2">FD-334 SS-4</strain>
    </source>
</reference>
<proteinExistence type="predicted"/>
<evidence type="ECO:0000313" key="2">
    <source>
        <dbReference type="Proteomes" id="UP000054270"/>
    </source>
</evidence>
<gene>
    <name evidence="1" type="ORF">HYPSUDRAFT_44396</name>
</gene>
<dbReference type="EMBL" id="KN817579">
    <property type="protein sequence ID" value="KJA19346.1"/>
    <property type="molecule type" value="Genomic_DNA"/>
</dbReference>
<keyword evidence="2" id="KW-1185">Reference proteome</keyword>
<name>A0A0D2NRM2_HYPSF</name>
<dbReference type="Proteomes" id="UP000054270">
    <property type="component" value="Unassembled WGS sequence"/>
</dbReference>
<evidence type="ECO:0000313" key="1">
    <source>
        <dbReference type="EMBL" id="KJA19346.1"/>
    </source>
</evidence>
<protein>
    <submittedName>
        <fullName evidence="1">Uncharacterized protein</fullName>
    </submittedName>
</protein>
<organism evidence="1 2">
    <name type="scientific">Hypholoma sublateritium (strain FD-334 SS-4)</name>
    <dbReference type="NCBI Taxonomy" id="945553"/>
    <lineage>
        <taxon>Eukaryota</taxon>
        <taxon>Fungi</taxon>
        <taxon>Dikarya</taxon>
        <taxon>Basidiomycota</taxon>
        <taxon>Agaricomycotina</taxon>
        <taxon>Agaricomycetes</taxon>
        <taxon>Agaricomycetidae</taxon>
        <taxon>Agaricales</taxon>
        <taxon>Agaricineae</taxon>
        <taxon>Strophariaceae</taxon>
        <taxon>Hypholoma</taxon>
    </lineage>
</organism>
<accession>A0A0D2NRM2</accession>
<sequence length="65" mass="7075">MRSRAARRSVPTRYAVPRCTTRAQHISPRYPHSPAAHRSRAPAQCYPTAHLSGMSCAAPGMVCLA</sequence>